<dbReference type="InterPro" id="IPR001789">
    <property type="entry name" value="Sig_transdc_resp-reg_receiver"/>
</dbReference>
<dbReference type="InterPro" id="IPR007492">
    <property type="entry name" value="LytTR_DNA-bd_dom"/>
</dbReference>
<dbReference type="Gene3D" id="3.40.50.2300">
    <property type="match status" value="1"/>
</dbReference>
<dbReference type="PANTHER" id="PTHR37299:SF1">
    <property type="entry name" value="STAGE 0 SPORULATION PROTEIN A HOMOLOG"/>
    <property type="match status" value="1"/>
</dbReference>
<dbReference type="RefSeq" id="WP_160625101.1">
    <property type="nucleotide sequence ID" value="NZ_WUUQ01000002.1"/>
</dbReference>
<protein>
    <submittedName>
        <fullName evidence="4">Response regulator</fullName>
    </submittedName>
</protein>
<dbReference type="AlphaFoldDB" id="A0A6N8U802"/>
<evidence type="ECO:0000313" key="4">
    <source>
        <dbReference type="EMBL" id="MXQ73665.1"/>
    </source>
</evidence>
<proteinExistence type="predicted"/>
<keyword evidence="5" id="KW-1185">Reference proteome</keyword>
<comment type="caution">
    <text evidence="4">The sequence shown here is derived from an EMBL/GenBank/DDBJ whole genome shotgun (WGS) entry which is preliminary data.</text>
</comment>
<dbReference type="PROSITE" id="PS50930">
    <property type="entry name" value="HTH_LYTTR"/>
    <property type="match status" value="1"/>
</dbReference>
<name>A0A6N8U802_9FIRM</name>
<dbReference type="Gene3D" id="2.40.50.1020">
    <property type="entry name" value="LytTr DNA-binding domain"/>
    <property type="match status" value="1"/>
</dbReference>
<dbReference type="SMART" id="SM00850">
    <property type="entry name" value="LytTR"/>
    <property type="match status" value="1"/>
</dbReference>
<reference evidence="4 5" key="2">
    <citation type="submission" date="2020-01" db="EMBL/GenBank/DDBJ databases">
        <title>Clostridiaceae sp. nov. isolated from the gut of human by culturomics.</title>
        <authorList>
            <person name="Chang Y."/>
        </authorList>
    </citation>
    <scope>NUCLEOTIDE SEQUENCE [LARGE SCALE GENOMIC DNA]</scope>
    <source>
        <strain evidence="4 5">DONG20-135</strain>
    </source>
</reference>
<dbReference type="InterPro" id="IPR046947">
    <property type="entry name" value="LytR-like"/>
</dbReference>
<evidence type="ECO:0000259" key="3">
    <source>
        <dbReference type="PROSITE" id="PS50930"/>
    </source>
</evidence>
<accession>A0A6N8U802</accession>
<evidence type="ECO:0000256" key="1">
    <source>
        <dbReference type="PROSITE-ProRule" id="PRU00169"/>
    </source>
</evidence>
<dbReference type="Pfam" id="PF00072">
    <property type="entry name" value="Response_reg"/>
    <property type="match status" value="1"/>
</dbReference>
<dbReference type="GO" id="GO:0003677">
    <property type="term" value="F:DNA binding"/>
    <property type="evidence" value="ECO:0007669"/>
    <property type="project" value="InterPro"/>
</dbReference>
<evidence type="ECO:0000259" key="2">
    <source>
        <dbReference type="PROSITE" id="PS50110"/>
    </source>
</evidence>
<dbReference type="EMBL" id="WUUQ01000002">
    <property type="protein sequence ID" value="MXQ73665.1"/>
    <property type="molecule type" value="Genomic_DNA"/>
</dbReference>
<dbReference type="Pfam" id="PF04397">
    <property type="entry name" value="LytTR"/>
    <property type="match status" value="1"/>
</dbReference>
<organism evidence="4 5">
    <name type="scientific">Copranaerobaculum intestinale</name>
    <dbReference type="NCBI Taxonomy" id="2692629"/>
    <lineage>
        <taxon>Bacteria</taxon>
        <taxon>Bacillati</taxon>
        <taxon>Bacillota</taxon>
        <taxon>Erysipelotrichia</taxon>
        <taxon>Erysipelotrichales</taxon>
        <taxon>Erysipelotrichaceae</taxon>
        <taxon>Copranaerobaculum</taxon>
    </lineage>
</organism>
<evidence type="ECO:0000313" key="5">
    <source>
        <dbReference type="Proteomes" id="UP000434036"/>
    </source>
</evidence>
<sequence>MKAAVIDDLSECRNEIRDCLRQYVFDHLINEQLSIDYFCSGEMFLAAFQKQSYDLIFLDQYMKGLSGIETARSIRQKDEVVSLIFVTTSRHHAIDSYQVRASGYLLKPFQYAEFENTLSMISMKKLKRARFIHMEREKILLREILWCDIDGHYVQIHTSERGVLRYRSAFVEISKKLLDYPQFLTCYKGCIVNLDQVKRIDASAFLLTSDVWISYSKRDRKMIEAYYYDYLFQKAREEDI</sequence>
<dbReference type="GO" id="GO:0000156">
    <property type="term" value="F:phosphorelay response regulator activity"/>
    <property type="evidence" value="ECO:0007669"/>
    <property type="project" value="InterPro"/>
</dbReference>
<dbReference type="Proteomes" id="UP000434036">
    <property type="component" value="Unassembled WGS sequence"/>
</dbReference>
<reference evidence="4 5" key="1">
    <citation type="submission" date="2019-12" db="EMBL/GenBank/DDBJ databases">
        <authorList>
            <person name="Yang R."/>
        </authorList>
    </citation>
    <scope>NUCLEOTIDE SEQUENCE [LARGE SCALE GENOMIC DNA]</scope>
    <source>
        <strain evidence="4 5">DONG20-135</strain>
    </source>
</reference>
<feature type="domain" description="Response regulatory" evidence="2">
    <location>
        <begin position="2"/>
        <end position="122"/>
    </location>
</feature>
<dbReference type="PROSITE" id="PS50110">
    <property type="entry name" value="RESPONSE_REGULATORY"/>
    <property type="match status" value="1"/>
</dbReference>
<feature type="modified residue" description="4-aspartylphosphate" evidence="1">
    <location>
        <position position="59"/>
    </location>
</feature>
<keyword evidence="1" id="KW-0597">Phosphoprotein</keyword>
<dbReference type="InterPro" id="IPR011006">
    <property type="entry name" value="CheY-like_superfamily"/>
</dbReference>
<gene>
    <name evidence="4" type="ORF">GSF08_06915</name>
</gene>
<dbReference type="SUPFAM" id="SSF52172">
    <property type="entry name" value="CheY-like"/>
    <property type="match status" value="1"/>
</dbReference>
<dbReference type="PANTHER" id="PTHR37299">
    <property type="entry name" value="TRANSCRIPTIONAL REGULATOR-RELATED"/>
    <property type="match status" value="1"/>
</dbReference>
<dbReference type="SMART" id="SM00448">
    <property type="entry name" value="REC"/>
    <property type="match status" value="1"/>
</dbReference>
<feature type="domain" description="HTH LytTR-type" evidence="3">
    <location>
        <begin position="136"/>
        <end position="201"/>
    </location>
</feature>